<dbReference type="EMBL" id="BTSX01000004">
    <property type="protein sequence ID" value="GMS93527.1"/>
    <property type="molecule type" value="Genomic_DNA"/>
</dbReference>
<protein>
    <recommendedName>
        <fullName evidence="4">G protein-coupled receptor</fullName>
    </recommendedName>
</protein>
<proteinExistence type="predicted"/>
<feature type="non-terminal residue" evidence="2">
    <location>
        <position position="319"/>
    </location>
</feature>
<dbReference type="Proteomes" id="UP001432027">
    <property type="component" value="Unassembled WGS sequence"/>
</dbReference>
<dbReference type="InterPro" id="IPR019425">
    <property type="entry name" value="7TM_GPCR_serpentine_rcpt_Srt"/>
</dbReference>
<feature type="transmembrane region" description="Helical" evidence="1">
    <location>
        <begin position="273"/>
        <end position="298"/>
    </location>
</feature>
<evidence type="ECO:0000313" key="2">
    <source>
        <dbReference type="EMBL" id="GMS93527.1"/>
    </source>
</evidence>
<gene>
    <name evidence="2" type="ORF">PENTCL1PPCAC_15702</name>
</gene>
<feature type="transmembrane region" description="Helical" evidence="1">
    <location>
        <begin position="75"/>
        <end position="98"/>
    </location>
</feature>
<organism evidence="2 3">
    <name type="scientific">Pristionchus entomophagus</name>
    <dbReference type="NCBI Taxonomy" id="358040"/>
    <lineage>
        <taxon>Eukaryota</taxon>
        <taxon>Metazoa</taxon>
        <taxon>Ecdysozoa</taxon>
        <taxon>Nematoda</taxon>
        <taxon>Chromadorea</taxon>
        <taxon>Rhabditida</taxon>
        <taxon>Rhabditina</taxon>
        <taxon>Diplogasteromorpha</taxon>
        <taxon>Diplogasteroidea</taxon>
        <taxon>Neodiplogasteridae</taxon>
        <taxon>Pristionchus</taxon>
    </lineage>
</organism>
<reference evidence="2" key="1">
    <citation type="submission" date="2023-10" db="EMBL/GenBank/DDBJ databases">
        <title>Genome assembly of Pristionchus species.</title>
        <authorList>
            <person name="Yoshida K."/>
            <person name="Sommer R.J."/>
        </authorList>
    </citation>
    <scope>NUCLEOTIDE SEQUENCE</scope>
    <source>
        <strain evidence="2">RS0144</strain>
    </source>
</reference>
<keyword evidence="1" id="KW-0812">Transmembrane</keyword>
<feature type="transmembrane region" description="Helical" evidence="1">
    <location>
        <begin position="110"/>
        <end position="135"/>
    </location>
</feature>
<feature type="transmembrane region" description="Helical" evidence="1">
    <location>
        <begin position="41"/>
        <end position="63"/>
    </location>
</feature>
<evidence type="ECO:0000256" key="1">
    <source>
        <dbReference type="SAM" id="Phobius"/>
    </source>
</evidence>
<dbReference type="PANTHER" id="PTHR23021">
    <property type="entry name" value="SERPENTINE RECEPTOR, CLASS T"/>
    <property type="match status" value="1"/>
</dbReference>
<dbReference type="Gene3D" id="1.20.1070.10">
    <property type="entry name" value="Rhodopsin 7-helix transmembrane proteins"/>
    <property type="match status" value="1"/>
</dbReference>
<feature type="transmembrane region" description="Helical" evidence="1">
    <location>
        <begin position="203"/>
        <end position="225"/>
    </location>
</feature>
<dbReference type="AlphaFoldDB" id="A0AAV5TFE4"/>
<keyword evidence="1" id="KW-1133">Transmembrane helix</keyword>
<comment type="caution">
    <text evidence="2">The sequence shown here is derived from an EMBL/GenBank/DDBJ whole genome shotgun (WGS) entry which is preliminary data.</text>
</comment>
<name>A0AAV5TFE4_9BILA</name>
<sequence length="319" mass="35981">MSAVPLGPIWITFYHPAYNCSRVMDPGLTWNTVHDGSQTLFGLWSLLFGITAEIIYLPCMLALRRERNSCFRIMFALAIMDMTCLPVSSLIFGVGLMIGEVYCSHPTFHFFLGAFGLVIAGSWCCSSMTALILSVNRVAALLGKSKLFRGHITTAFLTIAVIYGLAVGLFTPPPMLNSQFQSYFFNPFISFTDEFVFINWLHAINNIAVVFFSCLMYAFLCLILVMKQGALKTDQGRKRLKASYPVFLQAALICLFNLVSSSIYVYMNFFYTPLWLIQVAQLMWQFAQGMPPVIYILFNKTIRGYAQRMLTSGQPTVPY</sequence>
<dbReference type="Pfam" id="PF10321">
    <property type="entry name" value="7TM_GPCR_Srt"/>
    <property type="match status" value="1"/>
</dbReference>
<evidence type="ECO:0008006" key="4">
    <source>
        <dbReference type="Google" id="ProtNLM"/>
    </source>
</evidence>
<dbReference type="SUPFAM" id="SSF81321">
    <property type="entry name" value="Family A G protein-coupled receptor-like"/>
    <property type="match status" value="1"/>
</dbReference>
<accession>A0AAV5TFE4</accession>
<keyword evidence="1" id="KW-0472">Membrane</keyword>
<evidence type="ECO:0000313" key="3">
    <source>
        <dbReference type="Proteomes" id="UP001432027"/>
    </source>
</evidence>
<feature type="transmembrane region" description="Helical" evidence="1">
    <location>
        <begin position="246"/>
        <end position="267"/>
    </location>
</feature>
<feature type="transmembrane region" description="Helical" evidence="1">
    <location>
        <begin position="147"/>
        <end position="170"/>
    </location>
</feature>
<keyword evidence="3" id="KW-1185">Reference proteome</keyword>
<dbReference type="PANTHER" id="PTHR23021:SF11">
    <property type="entry name" value="SERPENTINE RECEPTOR, CLASS T"/>
    <property type="match status" value="1"/>
</dbReference>